<keyword evidence="13" id="KW-1185">Reference proteome</keyword>
<keyword evidence="9" id="KW-0539">Nucleus</keyword>
<evidence type="ECO:0000259" key="11">
    <source>
        <dbReference type="Pfam" id="PF25030"/>
    </source>
</evidence>
<evidence type="ECO:0000256" key="1">
    <source>
        <dbReference type="ARBA" id="ARBA00004123"/>
    </source>
</evidence>
<gene>
    <name evidence="12" type="ORF">PtA15_16A359</name>
</gene>
<dbReference type="Pfam" id="PF25030">
    <property type="entry name" value="M-HEAT_ATR"/>
    <property type="match status" value="1"/>
</dbReference>
<organism evidence="12 13">
    <name type="scientific">Puccinia triticina</name>
    <dbReference type="NCBI Taxonomy" id="208348"/>
    <lineage>
        <taxon>Eukaryota</taxon>
        <taxon>Fungi</taxon>
        <taxon>Dikarya</taxon>
        <taxon>Basidiomycota</taxon>
        <taxon>Pucciniomycotina</taxon>
        <taxon>Pucciniomycetes</taxon>
        <taxon>Pucciniales</taxon>
        <taxon>Pucciniaceae</taxon>
        <taxon>Puccinia</taxon>
    </lineage>
</organism>
<reference evidence="12" key="1">
    <citation type="submission" date="2022-10" db="EMBL/GenBank/DDBJ databases">
        <title>Puccinia triticina Genome sequencing and assembly.</title>
        <authorList>
            <person name="Li C."/>
        </authorList>
    </citation>
    <scope>NUCLEOTIDE SEQUENCE</scope>
    <source>
        <strain evidence="12">Pt15</strain>
    </source>
</reference>
<protein>
    <recommendedName>
        <fullName evidence="2">non-specific serine/threonine protein kinase</fullName>
        <ecNumber evidence="2">2.7.11.1</ecNumber>
    </recommendedName>
</protein>
<evidence type="ECO:0000256" key="3">
    <source>
        <dbReference type="ARBA" id="ARBA00022527"/>
    </source>
</evidence>
<evidence type="ECO:0000313" key="12">
    <source>
        <dbReference type="EMBL" id="WAQ92451.1"/>
    </source>
</evidence>
<keyword evidence="4" id="KW-0808">Transferase</keyword>
<keyword evidence="8" id="KW-0067">ATP-binding</keyword>
<keyword evidence="3" id="KW-0723">Serine/threonine-protein kinase</keyword>
<accession>A0ABY7D4A2</accession>
<evidence type="ECO:0000313" key="13">
    <source>
        <dbReference type="Proteomes" id="UP001164743"/>
    </source>
</evidence>
<feature type="domain" description="PIK-related kinase FAT" evidence="10">
    <location>
        <begin position="380"/>
        <end position="453"/>
    </location>
</feature>
<name>A0ABY7D4A2_9BASI</name>
<keyword evidence="6" id="KW-0227">DNA damage</keyword>
<evidence type="ECO:0000256" key="5">
    <source>
        <dbReference type="ARBA" id="ARBA00022741"/>
    </source>
</evidence>
<evidence type="ECO:0000256" key="6">
    <source>
        <dbReference type="ARBA" id="ARBA00022763"/>
    </source>
</evidence>
<dbReference type="EC" id="2.7.11.1" evidence="2"/>
<dbReference type="RefSeq" id="XP_053028006.1">
    <property type="nucleotide sequence ID" value="XM_053164040.1"/>
</dbReference>
<comment type="subcellular location">
    <subcellularLocation>
        <location evidence="1">Nucleus</location>
    </subcellularLocation>
</comment>
<feature type="domain" description="Serine/threonine-protein kinase ATR-like M-HEAT region" evidence="11">
    <location>
        <begin position="62"/>
        <end position="188"/>
    </location>
</feature>
<evidence type="ECO:0000256" key="2">
    <source>
        <dbReference type="ARBA" id="ARBA00012513"/>
    </source>
</evidence>
<dbReference type="InterPro" id="IPR056802">
    <property type="entry name" value="ATR-like_M-HEAT"/>
</dbReference>
<dbReference type="Pfam" id="PF02259">
    <property type="entry name" value="FAT"/>
    <property type="match status" value="1"/>
</dbReference>
<keyword evidence="7" id="KW-0418">Kinase</keyword>
<dbReference type="Proteomes" id="UP001164743">
    <property type="component" value="Chromosome 16A"/>
</dbReference>
<evidence type="ECO:0000256" key="8">
    <source>
        <dbReference type="ARBA" id="ARBA00022840"/>
    </source>
</evidence>
<dbReference type="EMBL" id="CP110436">
    <property type="protein sequence ID" value="WAQ92451.1"/>
    <property type="molecule type" value="Genomic_DNA"/>
</dbReference>
<keyword evidence="5" id="KW-0547">Nucleotide-binding</keyword>
<dbReference type="InterPro" id="IPR003151">
    <property type="entry name" value="PIK-rel_kinase_FAT"/>
</dbReference>
<sequence length="561" mass="62657">MAFECLGTVGAVDPDRCEISDEKTEMFLVSNFSDHNELHTFLTYAIQELLRFCRFTPDLVDNWLLRLITLVENKDATDIFLPFLGTIRNGDSVILQKLLPHIALHIVISGPPEELENMRLEIVTVLEDQVERGSGFSPEGRQLVAQTIFGLMDHFSRWIRDRQKAQGENGGSKEQTLIQREALLNIEQQIVKLEGGHVASGQSMIVDEPTDVISPQKQLQKYYEKAHEIYAAVDKPDGMEDSLRAEIVGVLQRHPDWERELAPLSVESSLVLNNWEGLSRAVQVGSLESPEVIFGKVVDVLLNSDEQAFNEAMKDARIRLGNQILEDVRLGNLPAHFTQITPDRQACCNSSPAAPSSKITLKAGLTTGRNLMNHLDFWLESISPAFRYRKQLLRLRRATFQLRSRGAPAVSQLWVQTAKIARKAGHLQTAYSAVLQASESKAPTAFIQQAKLMKLEDLGNLTHEAIQDVIVVWEVDFVATQLAIDLDPEHMPIGHWVYSAPVPSTALFIVDVWRGGRETVRPGTVDEVELIKTSNRTSATLCTPFSSDPSSSSSELFALSF</sequence>
<evidence type="ECO:0000256" key="4">
    <source>
        <dbReference type="ARBA" id="ARBA00022679"/>
    </source>
</evidence>
<evidence type="ECO:0000256" key="7">
    <source>
        <dbReference type="ARBA" id="ARBA00022777"/>
    </source>
</evidence>
<proteinExistence type="predicted"/>
<evidence type="ECO:0000256" key="9">
    <source>
        <dbReference type="ARBA" id="ARBA00023242"/>
    </source>
</evidence>
<dbReference type="GeneID" id="77804935"/>
<evidence type="ECO:0000259" key="10">
    <source>
        <dbReference type="Pfam" id="PF02259"/>
    </source>
</evidence>